<dbReference type="EMBL" id="CP003184">
    <property type="protein sequence ID" value="AFK85523.1"/>
    <property type="molecule type" value="Genomic_DNA"/>
</dbReference>
<evidence type="ECO:0000313" key="5">
    <source>
        <dbReference type="Proteomes" id="UP000006178"/>
    </source>
</evidence>
<dbReference type="GO" id="GO:0042956">
    <property type="term" value="P:maltodextrin transmembrane transport"/>
    <property type="evidence" value="ECO:0007669"/>
    <property type="project" value="TreeGrafter"/>
</dbReference>
<dbReference type="PATRIC" id="fig|1094508.3.peg.501"/>
<name>I3VSM8_THESW</name>
<dbReference type="CDD" id="cd13585">
    <property type="entry name" value="PBP2_TMBP_like"/>
    <property type="match status" value="1"/>
</dbReference>
<dbReference type="KEGG" id="tsh:Tsac_0497"/>
<dbReference type="GO" id="GO:1901982">
    <property type="term" value="F:maltose binding"/>
    <property type="evidence" value="ECO:0007669"/>
    <property type="project" value="TreeGrafter"/>
</dbReference>
<dbReference type="GO" id="GO:0015768">
    <property type="term" value="P:maltose transport"/>
    <property type="evidence" value="ECO:0007669"/>
    <property type="project" value="TreeGrafter"/>
</dbReference>
<keyword evidence="5" id="KW-1185">Reference proteome</keyword>
<dbReference type="eggNOG" id="COG1653">
    <property type="taxonomic scope" value="Bacteria"/>
</dbReference>
<organism evidence="4 5">
    <name type="scientific">Thermoanaerobacterium saccharolyticum (strain DSM 8691 / JW/SL-YS485)</name>
    <dbReference type="NCBI Taxonomy" id="1094508"/>
    <lineage>
        <taxon>Bacteria</taxon>
        <taxon>Bacillati</taxon>
        <taxon>Bacillota</taxon>
        <taxon>Clostridia</taxon>
        <taxon>Thermoanaerobacterales</taxon>
        <taxon>Thermoanaerobacteraceae</taxon>
        <taxon>Thermoanaerobacterium</taxon>
    </lineage>
</organism>
<dbReference type="SUPFAM" id="SSF53850">
    <property type="entry name" value="Periplasmic binding protein-like II"/>
    <property type="match status" value="1"/>
</dbReference>
<dbReference type="STRING" id="1094508.Tsac_0497"/>
<dbReference type="RefSeq" id="WP_014757442.1">
    <property type="nucleotide sequence ID" value="NC_017992.1"/>
</dbReference>
<sequence>MHTKKIYLVLSIVLTFLLIISGLTGCGTSKSSNGVKTLNFVWFSDGNEGKVMSEIAKEYEASHKNIKINMIEVPFNDEISKIKTMISGGDPPALARIASANIGDVSTYAVDLSPYVGGINNFSSQFVDSIKPYYIEGNKIIAAPSDVTVNALIYNKTLFDKAKVSVPTSPDSIWTWDQFEQSIKKVLTYGGAKIGLVWDVTPFRWSTILYEFGGSIFNSDGTKCIINNSNGVAALNYFIKLHQDGVMPKSVWLGGDNPNDLFRSGQAAADLAGNWVLTSYKDIKDFEWGVTYLPKEIIRSSVPGGKFLMAFKGSGVEKEAADFIKYLSSKEVNSKYCEKNLFMSPRVDSQNLNYSYGNEFFKIFEDELKNSSVKASNDWARTNITSKMQLDLKKAITDTLQGNSTAKQALDKVANITNKIIEEQKK</sequence>
<gene>
    <name evidence="4" type="ordered locus">Tsac_0497</name>
</gene>
<dbReference type="GO" id="GO:0055052">
    <property type="term" value="C:ATP-binding cassette (ABC) transporter complex, substrate-binding subunit-containing"/>
    <property type="evidence" value="ECO:0007669"/>
    <property type="project" value="TreeGrafter"/>
</dbReference>
<dbReference type="BioCyc" id="TSAC1094508:GLMA-494-MONOMER"/>
<comment type="similarity">
    <text evidence="1">Belongs to the bacterial solute-binding protein 1 family.</text>
</comment>
<reference evidence="4 5" key="1">
    <citation type="journal article" date="2014" name="Appl. Environ. Microbiol.">
        <title>Profile of Secreted Hydrolases, Associated Proteins, and SlpA in Thermoanaerobacterium saccharolyticum during the Degradation of Hemicellulose.</title>
        <authorList>
            <person name="Currie D.H."/>
            <person name="Guss A.M."/>
            <person name="Herring C.D."/>
            <person name="Giannone R.J."/>
            <person name="Johnson C.M."/>
            <person name="Lankford P.K."/>
            <person name="Brown S.D."/>
            <person name="Hettich R.L."/>
            <person name="Lynd L.R."/>
        </authorList>
    </citation>
    <scope>NUCLEOTIDE SEQUENCE [LARGE SCALE GENOMIC DNA]</scope>
    <source>
        <strain evidence="5">DSM 8691 / JW/SL-YS485</strain>
    </source>
</reference>
<dbReference type="PROSITE" id="PS51257">
    <property type="entry name" value="PROKAR_LIPOPROTEIN"/>
    <property type="match status" value="1"/>
</dbReference>
<dbReference type="PANTHER" id="PTHR30061">
    <property type="entry name" value="MALTOSE-BINDING PERIPLASMIC PROTEIN"/>
    <property type="match status" value="1"/>
</dbReference>
<keyword evidence="2" id="KW-0813">Transport</keyword>
<dbReference type="PANTHER" id="PTHR30061:SF50">
    <property type="entry name" value="MALTOSE_MALTODEXTRIN-BINDING PERIPLASMIC PROTEIN"/>
    <property type="match status" value="1"/>
</dbReference>
<keyword evidence="3" id="KW-0732">Signal</keyword>
<dbReference type="Proteomes" id="UP000006178">
    <property type="component" value="Chromosome"/>
</dbReference>
<proteinExistence type="inferred from homology"/>
<evidence type="ECO:0000256" key="1">
    <source>
        <dbReference type="ARBA" id="ARBA00008520"/>
    </source>
</evidence>
<evidence type="ECO:0000256" key="3">
    <source>
        <dbReference type="ARBA" id="ARBA00022729"/>
    </source>
</evidence>
<dbReference type="Pfam" id="PF13416">
    <property type="entry name" value="SBP_bac_8"/>
    <property type="match status" value="1"/>
</dbReference>
<evidence type="ECO:0000256" key="2">
    <source>
        <dbReference type="ARBA" id="ARBA00022448"/>
    </source>
</evidence>
<dbReference type="Gene3D" id="3.40.190.10">
    <property type="entry name" value="Periplasmic binding protein-like II"/>
    <property type="match status" value="1"/>
</dbReference>
<dbReference type="AlphaFoldDB" id="I3VSM8"/>
<protein>
    <submittedName>
        <fullName evidence="4">Extracellular solute-binding protein family 1</fullName>
    </submittedName>
</protein>
<dbReference type="InterPro" id="IPR006059">
    <property type="entry name" value="SBP"/>
</dbReference>
<accession>I3VSM8</accession>
<evidence type="ECO:0000313" key="4">
    <source>
        <dbReference type="EMBL" id="AFK85523.1"/>
    </source>
</evidence>